<organism evidence="2 3">
    <name type="scientific">Salipiger bermudensis (strain DSM 26914 / JCM 13377 / KCTC 12554 / HTCC2601)</name>
    <name type="common">Pelagibaca bermudensis</name>
    <dbReference type="NCBI Taxonomy" id="314265"/>
    <lineage>
        <taxon>Bacteria</taxon>
        <taxon>Pseudomonadati</taxon>
        <taxon>Pseudomonadota</taxon>
        <taxon>Alphaproteobacteria</taxon>
        <taxon>Rhodobacterales</taxon>
        <taxon>Roseobacteraceae</taxon>
        <taxon>Salipiger</taxon>
    </lineage>
</organism>
<dbReference type="STRING" id="314265.R2601_05668"/>
<dbReference type="InterPro" id="IPR007791">
    <property type="entry name" value="DjlA_N"/>
</dbReference>
<dbReference type="Gene3D" id="1.10.3680.10">
    <property type="entry name" value="TerB-like"/>
    <property type="match status" value="1"/>
</dbReference>
<proteinExistence type="predicted"/>
<dbReference type="Proteomes" id="UP000006230">
    <property type="component" value="Unassembled WGS sequence"/>
</dbReference>
<sequence>MFERLKSFFHHRAAPAKPLHELDAAHAMGALLVKVAIADHTYLFEEVEQIDRILAEAYHLKPLQAAKMRAECERLAFEMPGIEEMAARIRDGVDYEHRRAAVEAMWKLAEIDGISDADETALVELIEDHLGLERTDSEEARASAVIP</sequence>
<dbReference type="AlphaFoldDB" id="Q0FSR7"/>
<reference evidence="2 3" key="1">
    <citation type="journal article" date="2010" name="J. Bacteriol.">
        <title>Genome sequences of Pelagibaca bermudensis HTCC2601T and Maritimibacter alkaliphilus HTCC2654T, the type strains of two marine Roseobacter genera.</title>
        <authorList>
            <person name="Thrash J.C."/>
            <person name="Cho J.C."/>
            <person name="Ferriera S."/>
            <person name="Johnson J."/>
            <person name="Vergin K.L."/>
            <person name="Giovannoni S.J."/>
        </authorList>
    </citation>
    <scope>NUCLEOTIDE SEQUENCE [LARGE SCALE GENOMIC DNA]</scope>
    <source>
        <strain evidence="3">DSM 26914 / JCM 13377 / KCTC 12554 / HTCC2601</strain>
    </source>
</reference>
<feature type="domain" description="Co-chaperone DjlA N-terminal" evidence="1">
    <location>
        <begin position="27"/>
        <end position="142"/>
    </location>
</feature>
<dbReference type="InterPro" id="IPR029024">
    <property type="entry name" value="TerB-like"/>
</dbReference>
<name>Q0FSR7_SALBH</name>
<dbReference type="RefSeq" id="WP_007802926.1">
    <property type="nucleotide sequence ID" value="NZ_DS022277.1"/>
</dbReference>
<dbReference type="Pfam" id="PF05099">
    <property type="entry name" value="TerB"/>
    <property type="match status" value="1"/>
</dbReference>
<dbReference type="SUPFAM" id="SSF158682">
    <property type="entry name" value="TerB-like"/>
    <property type="match status" value="1"/>
</dbReference>
<dbReference type="GeneID" id="92502914"/>
<evidence type="ECO:0000313" key="3">
    <source>
        <dbReference type="Proteomes" id="UP000006230"/>
    </source>
</evidence>
<dbReference type="CDD" id="cd07313">
    <property type="entry name" value="terB_like_2"/>
    <property type="match status" value="1"/>
</dbReference>
<gene>
    <name evidence="2" type="ORF">R2601_05668</name>
</gene>
<protein>
    <recommendedName>
        <fullName evidence="1">Co-chaperone DjlA N-terminal domain-containing protein</fullName>
    </recommendedName>
</protein>
<dbReference type="EMBL" id="AATQ01000008">
    <property type="protein sequence ID" value="EAU47186.1"/>
    <property type="molecule type" value="Genomic_DNA"/>
</dbReference>
<dbReference type="HOGENOM" id="CLU_111095_3_0_5"/>
<comment type="caution">
    <text evidence="2">The sequence shown here is derived from an EMBL/GenBank/DDBJ whole genome shotgun (WGS) entry which is preliminary data.</text>
</comment>
<keyword evidence="3" id="KW-1185">Reference proteome</keyword>
<dbReference type="eggNOG" id="COG4103">
    <property type="taxonomic scope" value="Bacteria"/>
</dbReference>
<evidence type="ECO:0000259" key="1">
    <source>
        <dbReference type="Pfam" id="PF05099"/>
    </source>
</evidence>
<dbReference type="OrthoDB" id="5402150at2"/>
<accession>Q0FSR7</accession>
<evidence type="ECO:0000313" key="2">
    <source>
        <dbReference type="EMBL" id="EAU47186.1"/>
    </source>
</evidence>